<dbReference type="PROSITE" id="PS50097">
    <property type="entry name" value="BTB"/>
    <property type="match status" value="1"/>
</dbReference>
<dbReference type="InterPro" id="IPR000210">
    <property type="entry name" value="BTB/POZ_dom"/>
</dbReference>
<dbReference type="EMBL" id="LJIJ01000956">
    <property type="protein sequence ID" value="ODM93553.1"/>
    <property type="molecule type" value="Genomic_DNA"/>
</dbReference>
<dbReference type="InterPro" id="IPR011333">
    <property type="entry name" value="SKP1/BTB/POZ_sf"/>
</dbReference>
<dbReference type="Proteomes" id="UP000094527">
    <property type="component" value="Unassembled WGS sequence"/>
</dbReference>
<proteinExistence type="predicted"/>
<evidence type="ECO:0000313" key="3">
    <source>
        <dbReference type="Proteomes" id="UP000094527"/>
    </source>
</evidence>
<comment type="caution">
    <text evidence="2">The sequence shown here is derived from an EMBL/GenBank/DDBJ whole genome shotgun (WGS) entry which is preliminary data.</text>
</comment>
<dbReference type="SMART" id="SM00225">
    <property type="entry name" value="BTB"/>
    <property type="match status" value="1"/>
</dbReference>
<evidence type="ECO:0000259" key="1">
    <source>
        <dbReference type="PROSITE" id="PS50097"/>
    </source>
</evidence>
<dbReference type="OrthoDB" id="10249567at2759"/>
<gene>
    <name evidence="2" type="ORF">Ocin01_13130</name>
</gene>
<keyword evidence="3" id="KW-1185">Reference proteome</keyword>
<name>A0A1D2MKR8_ORCCI</name>
<dbReference type="PANTHER" id="PTHR24410:SF23">
    <property type="entry name" value="BTB DOMAIN-CONTAINING PROTEIN-RELATED"/>
    <property type="match status" value="1"/>
</dbReference>
<dbReference type="InterPro" id="IPR051481">
    <property type="entry name" value="BTB-POZ/Galectin-3-binding"/>
</dbReference>
<dbReference type="PANTHER" id="PTHR24410">
    <property type="entry name" value="HL07962P-RELATED"/>
    <property type="match status" value="1"/>
</dbReference>
<dbReference type="SUPFAM" id="SSF54695">
    <property type="entry name" value="POZ domain"/>
    <property type="match status" value="1"/>
</dbReference>
<dbReference type="AlphaFoldDB" id="A0A1D2MKR8"/>
<dbReference type="Gene3D" id="3.30.710.10">
    <property type="entry name" value="Potassium Channel Kv1.1, Chain A"/>
    <property type="match status" value="1"/>
</dbReference>
<reference evidence="2 3" key="1">
    <citation type="journal article" date="2016" name="Genome Biol. Evol.">
        <title>Gene Family Evolution Reflects Adaptation to Soil Environmental Stressors in the Genome of the Collembolan Orchesella cincta.</title>
        <authorList>
            <person name="Faddeeva-Vakhrusheva A."/>
            <person name="Derks M.F."/>
            <person name="Anvar S.Y."/>
            <person name="Agamennone V."/>
            <person name="Suring W."/>
            <person name="Smit S."/>
            <person name="van Straalen N.M."/>
            <person name="Roelofs D."/>
        </authorList>
    </citation>
    <scope>NUCLEOTIDE SEQUENCE [LARGE SCALE GENOMIC DNA]</scope>
    <source>
        <tissue evidence="2">Mixed pool</tissue>
    </source>
</reference>
<evidence type="ECO:0000313" key="2">
    <source>
        <dbReference type="EMBL" id="ODM93553.1"/>
    </source>
</evidence>
<organism evidence="2 3">
    <name type="scientific">Orchesella cincta</name>
    <name type="common">Springtail</name>
    <name type="synonym">Podura cincta</name>
    <dbReference type="NCBI Taxonomy" id="48709"/>
    <lineage>
        <taxon>Eukaryota</taxon>
        <taxon>Metazoa</taxon>
        <taxon>Ecdysozoa</taxon>
        <taxon>Arthropoda</taxon>
        <taxon>Hexapoda</taxon>
        <taxon>Collembola</taxon>
        <taxon>Entomobryomorpha</taxon>
        <taxon>Entomobryoidea</taxon>
        <taxon>Orchesellidae</taxon>
        <taxon>Orchesellinae</taxon>
        <taxon>Orchesella</taxon>
    </lineage>
</organism>
<dbReference type="Pfam" id="PF00651">
    <property type="entry name" value="BTB"/>
    <property type="match status" value="1"/>
</dbReference>
<sequence length="361" mass="40750">MTAYLLKDHQFRSLPSWRQRNPLVRSRATDGQRQLQVWCSPGPKQIQFRYATDINLASVENKFRTILGDGGCKPSWHYVTSFMSISFKCSDATGNKETALPATVTLRAWGAGLEKLLAQPKMSAQLSSNGNMYFFEQTVAVDHPTTFPKVINYQWEGKITAILIAGTKGGGASLRDLVPTGNPINKKLMEERLYSDFILVAQNRVAFPTHKMFLAVHSPVLHDLLLSTDWRQRIKSPYHLNNSEEAVRAFLKFIYYFDIDDPLGNPNVALELLELGRKFEIPDLENVIQAMFLSVECLKVDVALDLFRLSGRNVYGYQALREKAVNSLKMRKEDFKESTGFEKLTKSDPASATELASLVFA</sequence>
<feature type="domain" description="BTB" evidence="1">
    <location>
        <begin position="195"/>
        <end position="263"/>
    </location>
</feature>
<dbReference type="CDD" id="cd18186">
    <property type="entry name" value="BTB_POZ_ZBTB_KLHL-like"/>
    <property type="match status" value="1"/>
</dbReference>
<protein>
    <submittedName>
        <fullName evidence="2">Protein maternal effect lethal 26</fullName>
    </submittedName>
</protein>
<accession>A0A1D2MKR8</accession>